<feature type="region of interest" description="Disordered" evidence="3">
    <location>
        <begin position="1"/>
        <end position="32"/>
    </location>
</feature>
<dbReference type="OrthoDB" id="9792929at2"/>
<sequence length="194" mass="21568">MPRGGPPYRRRQQADRGRPRGRGAGAEGREAALQLRRPDQRLPLNAAVDIRQATIEDLERIVPLFDGYRQFYGQASDPEAAGAFLLERFRQQQSVIFIAEDAQGQGLGFTQLYPSFSSVRLGRSYILNDLFVVPRARRHGVGALLLQAAARFGRSAGAVRLSLSTALDNRAAQALYESQGWQADTVFRHYSLPL</sequence>
<dbReference type="PROSITE" id="PS51186">
    <property type="entry name" value="GNAT"/>
    <property type="match status" value="1"/>
</dbReference>
<evidence type="ECO:0000313" key="6">
    <source>
        <dbReference type="Proteomes" id="UP000238220"/>
    </source>
</evidence>
<dbReference type="InterPro" id="IPR050832">
    <property type="entry name" value="Bact_Acetyltransf"/>
</dbReference>
<dbReference type="PANTHER" id="PTHR43877:SF2">
    <property type="entry name" value="AMINOALKYLPHOSPHONATE N-ACETYLTRANSFERASE-RELATED"/>
    <property type="match status" value="1"/>
</dbReference>
<accession>A0A2S5TKJ9</accession>
<dbReference type="AlphaFoldDB" id="A0A2S5TKJ9"/>
<feature type="domain" description="N-acetyltransferase" evidence="4">
    <location>
        <begin position="48"/>
        <end position="194"/>
    </location>
</feature>
<dbReference type="Pfam" id="PF00583">
    <property type="entry name" value="Acetyltransf_1"/>
    <property type="match status" value="1"/>
</dbReference>
<evidence type="ECO:0000256" key="2">
    <source>
        <dbReference type="ARBA" id="ARBA00023315"/>
    </source>
</evidence>
<keyword evidence="6" id="KW-1185">Reference proteome</keyword>
<dbReference type="GO" id="GO:0016747">
    <property type="term" value="F:acyltransferase activity, transferring groups other than amino-acyl groups"/>
    <property type="evidence" value="ECO:0007669"/>
    <property type="project" value="InterPro"/>
</dbReference>
<protein>
    <submittedName>
        <fullName evidence="5">GNAT family N-acetyltransferase</fullName>
    </submittedName>
</protein>
<dbReference type="EMBL" id="PSNW01000001">
    <property type="protein sequence ID" value="PPE75526.1"/>
    <property type="molecule type" value="Genomic_DNA"/>
</dbReference>
<evidence type="ECO:0000313" key="5">
    <source>
        <dbReference type="EMBL" id="PPE75526.1"/>
    </source>
</evidence>
<dbReference type="SUPFAM" id="SSF55729">
    <property type="entry name" value="Acyl-CoA N-acyltransferases (Nat)"/>
    <property type="match status" value="1"/>
</dbReference>
<dbReference type="InterPro" id="IPR016181">
    <property type="entry name" value="Acyl_CoA_acyltransferase"/>
</dbReference>
<reference evidence="5 6" key="1">
    <citation type="submission" date="2018-02" db="EMBL/GenBank/DDBJ databases">
        <title>Genome sequencing of Solimonas sp. HR-BB.</title>
        <authorList>
            <person name="Lee Y."/>
            <person name="Jeon C.O."/>
        </authorList>
    </citation>
    <scope>NUCLEOTIDE SEQUENCE [LARGE SCALE GENOMIC DNA]</scope>
    <source>
        <strain evidence="5 6">HR-BB</strain>
    </source>
</reference>
<keyword evidence="2" id="KW-0012">Acyltransferase</keyword>
<gene>
    <name evidence="5" type="ORF">C3942_01135</name>
</gene>
<evidence type="ECO:0000256" key="3">
    <source>
        <dbReference type="SAM" id="MobiDB-lite"/>
    </source>
</evidence>
<dbReference type="InterPro" id="IPR000182">
    <property type="entry name" value="GNAT_dom"/>
</dbReference>
<comment type="caution">
    <text evidence="5">The sequence shown here is derived from an EMBL/GenBank/DDBJ whole genome shotgun (WGS) entry which is preliminary data.</text>
</comment>
<dbReference type="PANTHER" id="PTHR43877">
    <property type="entry name" value="AMINOALKYLPHOSPHONATE N-ACETYLTRANSFERASE-RELATED-RELATED"/>
    <property type="match status" value="1"/>
</dbReference>
<name>A0A2S5TKJ9_9GAMM</name>
<evidence type="ECO:0000259" key="4">
    <source>
        <dbReference type="PROSITE" id="PS51186"/>
    </source>
</evidence>
<organism evidence="5 6">
    <name type="scientific">Solimonas fluminis</name>
    <dbReference type="NCBI Taxonomy" id="2086571"/>
    <lineage>
        <taxon>Bacteria</taxon>
        <taxon>Pseudomonadati</taxon>
        <taxon>Pseudomonadota</taxon>
        <taxon>Gammaproteobacteria</taxon>
        <taxon>Nevskiales</taxon>
        <taxon>Nevskiaceae</taxon>
        <taxon>Solimonas</taxon>
    </lineage>
</organism>
<evidence type="ECO:0000256" key="1">
    <source>
        <dbReference type="ARBA" id="ARBA00022679"/>
    </source>
</evidence>
<proteinExistence type="predicted"/>
<dbReference type="Proteomes" id="UP000238220">
    <property type="component" value="Unassembled WGS sequence"/>
</dbReference>
<keyword evidence="1 5" id="KW-0808">Transferase</keyword>
<dbReference type="Gene3D" id="3.40.630.30">
    <property type="match status" value="1"/>
</dbReference>
<dbReference type="CDD" id="cd04301">
    <property type="entry name" value="NAT_SF"/>
    <property type="match status" value="1"/>
</dbReference>